<evidence type="ECO:0000256" key="1">
    <source>
        <dbReference type="ARBA" id="ARBA00004651"/>
    </source>
</evidence>
<comment type="subcellular location">
    <subcellularLocation>
        <location evidence="1 7">Cell membrane</location>
        <topology evidence="1 7">Multi-pass membrane protein</topology>
    </subcellularLocation>
</comment>
<feature type="transmembrane region" description="Helical" evidence="7">
    <location>
        <begin position="182"/>
        <end position="201"/>
    </location>
</feature>
<keyword evidence="2 7" id="KW-0813">Transport</keyword>
<name>A0AA41X5V8_9BACI</name>
<evidence type="ECO:0000256" key="7">
    <source>
        <dbReference type="RuleBase" id="RU363032"/>
    </source>
</evidence>
<accession>A0AA41X5V8</accession>
<comment type="similarity">
    <text evidence="7">Belongs to the binding-protein-dependent transport system permease family.</text>
</comment>
<evidence type="ECO:0000256" key="5">
    <source>
        <dbReference type="ARBA" id="ARBA00022989"/>
    </source>
</evidence>
<organism evidence="9 10">
    <name type="scientific">Ectobacillus ponti</name>
    <dbReference type="NCBI Taxonomy" id="2961894"/>
    <lineage>
        <taxon>Bacteria</taxon>
        <taxon>Bacillati</taxon>
        <taxon>Bacillota</taxon>
        <taxon>Bacilli</taxon>
        <taxon>Bacillales</taxon>
        <taxon>Bacillaceae</taxon>
        <taxon>Ectobacillus</taxon>
    </lineage>
</organism>
<keyword evidence="5 7" id="KW-1133">Transmembrane helix</keyword>
<evidence type="ECO:0000259" key="8">
    <source>
        <dbReference type="PROSITE" id="PS50928"/>
    </source>
</evidence>
<keyword evidence="6 7" id="KW-0472">Membrane</keyword>
<keyword evidence="4 7" id="KW-0812">Transmembrane</keyword>
<evidence type="ECO:0000313" key="9">
    <source>
        <dbReference type="EMBL" id="MCP8967743.1"/>
    </source>
</evidence>
<dbReference type="Gene3D" id="1.10.3720.10">
    <property type="entry name" value="MetI-like"/>
    <property type="match status" value="1"/>
</dbReference>
<feature type="transmembrane region" description="Helical" evidence="7">
    <location>
        <begin position="74"/>
        <end position="95"/>
    </location>
</feature>
<feature type="transmembrane region" description="Helical" evidence="7">
    <location>
        <begin position="240"/>
        <end position="261"/>
    </location>
</feature>
<reference evidence="9" key="1">
    <citation type="submission" date="2022-07" db="EMBL/GenBank/DDBJ databases">
        <authorList>
            <person name="Li W.-J."/>
            <person name="Deng Q.-Q."/>
        </authorList>
    </citation>
    <scope>NUCLEOTIDE SEQUENCE</scope>
    <source>
        <strain evidence="9">SYSU M60031</strain>
    </source>
</reference>
<dbReference type="PROSITE" id="PS50928">
    <property type="entry name" value="ABC_TM1"/>
    <property type="match status" value="1"/>
</dbReference>
<sequence length="275" mass="30989">MEQHRGPAASILLYAFLIALVLLFIIPIIFITSTSLKTSTELLGNSLLTMPKHYNWENYINAWKQIKPYFMNSLWISLMKVPIGIFVEALAAYALTRMNMKWSNVIFAFFLIGMMIPMQATLVPLNIILTKLQLTNTYFGIILIYIGFGVPFGILILRGFFRTIPKALDEAAIMDGCGDWMKLIKIILPLSVPALATLMILDFISTWNEFVLAQIFITKDTMRTVTTGLLSFKGEHSTDYTLMNAAVMISVVPQLIIYLIFQKYFISGMAGSVKG</sequence>
<feature type="transmembrane region" description="Helical" evidence="7">
    <location>
        <begin position="141"/>
        <end position="161"/>
    </location>
</feature>
<dbReference type="CDD" id="cd06261">
    <property type="entry name" value="TM_PBP2"/>
    <property type="match status" value="1"/>
</dbReference>
<feature type="transmembrane region" description="Helical" evidence="7">
    <location>
        <begin position="12"/>
        <end position="32"/>
    </location>
</feature>
<evidence type="ECO:0000256" key="4">
    <source>
        <dbReference type="ARBA" id="ARBA00022692"/>
    </source>
</evidence>
<dbReference type="PANTHER" id="PTHR43744:SF8">
    <property type="entry name" value="SN-GLYCEROL-3-PHOSPHATE TRANSPORT SYSTEM PERMEASE PROTEIN UGPE"/>
    <property type="match status" value="1"/>
</dbReference>
<dbReference type="GO" id="GO:0055085">
    <property type="term" value="P:transmembrane transport"/>
    <property type="evidence" value="ECO:0007669"/>
    <property type="project" value="InterPro"/>
</dbReference>
<dbReference type="InterPro" id="IPR035906">
    <property type="entry name" value="MetI-like_sf"/>
</dbReference>
<comment type="caution">
    <text evidence="9">The sequence shown here is derived from an EMBL/GenBank/DDBJ whole genome shotgun (WGS) entry which is preliminary data.</text>
</comment>
<keyword evidence="3" id="KW-1003">Cell membrane</keyword>
<dbReference type="Pfam" id="PF00528">
    <property type="entry name" value="BPD_transp_1"/>
    <property type="match status" value="1"/>
</dbReference>
<dbReference type="EMBL" id="JANCLT010000002">
    <property type="protein sequence ID" value="MCP8967743.1"/>
    <property type="molecule type" value="Genomic_DNA"/>
</dbReference>
<keyword evidence="10" id="KW-1185">Reference proteome</keyword>
<feature type="transmembrane region" description="Helical" evidence="7">
    <location>
        <begin position="107"/>
        <end position="129"/>
    </location>
</feature>
<evidence type="ECO:0000313" key="10">
    <source>
        <dbReference type="Proteomes" id="UP001156102"/>
    </source>
</evidence>
<protein>
    <submittedName>
        <fullName evidence="9">Carbohydrate ABC transporter permease</fullName>
    </submittedName>
</protein>
<dbReference type="Proteomes" id="UP001156102">
    <property type="component" value="Unassembled WGS sequence"/>
</dbReference>
<proteinExistence type="inferred from homology"/>
<dbReference type="InterPro" id="IPR000515">
    <property type="entry name" value="MetI-like"/>
</dbReference>
<evidence type="ECO:0000256" key="3">
    <source>
        <dbReference type="ARBA" id="ARBA00022475"/>
    </source>
</evidence>
<evidence type="ECO:0000256" key="6">
    <source>
        <dbReference type="ARBA" id="ARBA00023136"/>
    </source>
</evidence>
<dbReference type="SUPFAM" id="SSF161098">
    <property type="entry name" value="MetI-like"/>
    <property type="match status" value="1"/>
</dbReference>
<evidence type="ECO:0000256" key="2">
    <source>
        <dbReference type="ARBA" id="ARBA00022448"/>
    </source>
</evidence>
<dbReference type="GO" id="GO:0005886">
    <property type="term" value="C:plasma membrane"/>
    <property type="evidence" value="ECO:0007669"/>
    <property type="project" value="UniProtKB-SubCell"/>
</dbReference>
<feature type="domain" description="ABC transmembrane type-1" evidence="8">
    <location>
        <begin position="70"/>
        <end position="261"/>
    </location>
</feature>
<dbReference type="RefSeq" id="WP_254757661.1">
    <property type="nucleotide sequence ID" value="NZ_JANCLT010000002.1"/>
</dbReference>
<gene>
    <name evidence="9" type="ORF">NK662_04215</name>
</gene>
<dbReference type="PANTHER" id="PTHR43744">
    <property type="entry name" value="ABC TRANSPORTER PERMEASE PROTEIN MG189-RELATED-RELATED"/>
    <property type="match status" value="1"/>
</dbReference>
<dbReference type="AlphaFoldDB" id="A0AA41X5V8"/>